<dbReference type="InterPro" id="IPR003673">
    <property type="entry name" value="CoA-Trfase_fam_III"/>
</dbReference>
<dbReference type="PANTHER" id="PTHR48207:SF3">
    <property type="entry name" value="SUCCINATE--HYDROXYMETHYLGLUTARATE COA-TRANSFERASE"/>
    <property type="match status" value="1"/>
</dbReference>
<organism evidence="2 3">
    <name type="scientific">Tritonibacter multivorans</name>
    <dbReference type="NCBI Taxonomy" id="928856"/>
    <lineage>
        <taxon>Bacteria</taxon>
        <taxon>Pseudomonadati</taxon>
        <taxon>Pseudomonadota</taxon>
        <taxon>Alphaproteobacteria</taxon>
        <taxon>Rhodobacterales</taxon>
        <taxon>Paracoccaceae</taxon>
        <taxon>Tritonibacter</taxon>
    </lineage>
</organism>
<dbReference type="STRING" id="928856.SAMN04488049_11852"/>
<dbReference type="InterPro" id="IPR023606">
    <property type="entry name" value="CoA-Trfase_III_dom_1_sf"/>
</dbReference>
<dbReference type="OrthoDB" id="7208981at2"/>
<keyword evidence="3" id="KW-1185">Reference proteome</keyword>
<gene>
    <name evidence="2" type="primary">bbsF_1</name>
    <name evidence="2" type="ORF">TRM7557_01782</name>
</gene>
<dbReference type="Gene3D" id="3.40.50.10540">
    <property type="entry name" value="Crotonobetainyl-coa:carnitine coa-transferase, domain 1"/>
    <property type="match status" value="1"/>
</dbReference>
<keyword evidence="1 2" id="KW-0808">Transferase</keyword>
<evidence type="ECO:0000313" key="2">
    <source>
        <dbReference type="EMBL" id="CUH78229.1"/>
    </source>
</evidence>
<dbReference type="SUPFAM" id="SSF89796">
    <property type="entry name" value="CoA-transferase family III (CaiB/BaiF)"/>
    <property type="match status" value="1"/>
</dbReference>
<protein>
    <submittedName>
        <fullName evidence="2">Succinyl-CoA:(R)-benzylsuccinate CoA-transferase subunit BbsF</fullName>
        <ecNumber evidence="2">2.8.3.15</ecNumber>
    </submittedName>
</protein>
<reference evidence="2 3" key="1">
    <citation type="submission" date="2015-09" db="EMBL/GenBank/DDBJ databases">
        <authorList>
            <consortium name="Swine Surveillance"/>
        </authorList>
    </citation>
    <scope>NUCLEOTIDE SEQUENCE [LARGE SCALE GENOMIC DNA]</scope>
    <source>
        <strain evidence="2 3">CECT 7557</strain>
    </source>
</reference>
<dbReference type="InterPro" id="IPR050483">
    <property type="entry name" value="CoA-transferase_III_domain"/>
</dbReference>
<dbReference type="EC" id="2.8.3.15" evidence="2"/>
<evidence type="ECO:0000313" key="3">
    <source>
        <dbReference type="Proteomes" id="UP000052022"/>
    </source>
</evidence>
<dbReference type="RefSeq" id="WP_058289861.1">
    <property type="nucleotide sequence ID" value="NZ_CYSD01000028.1"/>
</dbReference>
<dbReference type="GO" id="GO:0033877">
    <property type="term" value="F:succinyl-CoA:(R)-benzylsuccinate CoA-transferase activity"/>
    <property type="evidence" value="ECO:0007669"/>
    <property type="project" value="UniProtKB-EC"/>
</dbReference>
<dbReference type="PANTHER" id="PTHR48207">
    <property type="entry name" value="SUCCINATE--HYDROXYMETHYLGLUTARATE COA-TRANSFERASE"/>
    <property type="match status" value="1"/>
</dbReference>
<sequence length="383" mass="40805">MSSLSGVRIIEFCEIAAGPYCGMLLADMGADVIKVERASGDAMRTWPPVNDGYSENFASINRGKRSVVLDLKSPEGVANARRLILSADAVIENFRPGVMKRNGLDYQSLSAEKPGLIYCSISAFGQSGPRTSEGGFDLTMQAMSGVMSITGEPGSAPVKCGVPLCDFVSGLYGAMGVVSALVQKNNTGQGQHIDVSMLGATLGVAALQTSEFFGTGKAPKKLGSAHPRNAPYQAFKAKDDYFGMAAGNNSLWHHVCDVVGRPDLKEVERFSSPTLRAANQVELKDLLEQIFATQPVSHWLAAFAEKGVPCSPINSFADALQDKQVEHMGWVQPITLPNGIETKTFGPVLRINDECQTIPSGPPALGEHTEAVLASLTDEPVKM</sequence>
<dbReference type="Pfam" id="PF02515">
    <property type="entry name" value="CoA_transf_3"/>
    <property type="match status" value="1"/>
</dbReference>
<dbReference type="Gene3D" id="3.30.1540.10">
    <property type="entry name" value="formyl-coa transferase, domain 3"/>
    <property type="match status" value="1"/>
</dbReference>
<accession>A0A0P1G9P3</accession>
<evidence type="ECO:0000256" key="1">
    <source>
        <dbReference type="ARBA" id="ARBA00022679"/>
    </source>
</evidence>
<dbReference type="EMBL" id="CYSD01000028">
    <property type="protein sequence ID" value="CUH78229.1"/>
    <property type="molecule type" value="Genomic_DNA"/>
</dbReference>
<proteinExistence type="predicted"/>
<dbReference type="InterPro" id="IPR044855">
    <property type="entry name" value="CoA-Trfase_III_dom3_sf"/>
</dbReference>
<name>A0A0P1G9P3_9RHOB</name>
<dbReference type="AlphaFoldDB" id="A0A0P1G9P3"/>
<dbReference type="Proteomes" id="UP000052022">
    <property type="component" value="Unassembled WGS sequence"/>
</dbReference>